<gene>
    <name evidence="1" type="ORF">BPAE_0047g00320</name>
</gene>
<reference evidence="1 2" key="1">
    <citation type="submission" date="2017-12" db="EMBL/GenBank/DDBJ databases">
        <title>Comparative genomics of Botrytis spp.</title>
        <authorList>
            <person name="Valero-Jimenez C.A."/>
            <person name="Tapia P."/>
            <person name="Veloso J."/>
            <person name="Silva-Moreno E."/>
            <person name="Staats M."/>
            <person name="Valdes J.H."/>
            <person name="Van Kan J.A.L."/>
        </authorList>
    </citation>
    <scope>NUCLEOTIDE SEQUENCE [LARGE SCALE GENOMIC DNA]</scope>
    <source>
        <strain evidence="1 2">Bp0003</strain>
    </source>
</reference>
<proteinExistence type="predicted"/>
<evidence type="ECO:0000313" key="2">
    <source>
        <dbReference type="Proteomes" id="UP000297910"/>
    </source>
</evidence>
<keyword evidence="2" id="KW-1185">Reference proteome</keyword>
<dbReference type="Proteomes" id="UP000297910">
    <property type="component" value="Unassembled WGS sequence"/>
</dbReference>
<accession>A0A4Z1FQX6</accession>
<sequence>MWAPQYNQQQEFQTQYQTLQPAQLTQHSLQSLPTPGRDNVNVYLRNDQNFERVPQGLETGREAGLQEWEKEWNAAGRR</sequence>
<protein>
    <submittedName>
        <fullName evidence="1">Uncharacterized protein</fullName>
    </submittedName>
</protein>
<evidence type="ECO:0000313" key="1">
    <source>
        <dbReference type="EMBL" id="TGO27116.1"/>
    </source>
</evidence>
<organism evidence="1 2">
    <name type="scientific">Botrytis paeoniae</name>
    <dbReference type="NCBI Taxonomy" id="278948"/>
    <lineage>
        <taxon>Eukaryota</taxon>
        <taxon>Fungi</taxon>
        <taxon>Dikarya</taxon>
        <taxon>Ascomycota</taxon>
        <taxon>Pezizomycotina</taxon>
        <taxon>Leotiomycetes</taxon>
        <taxon>Helotiales</taxon>
        <taxon>Sclerotiniaceae</taxon>
        <taxon>Botrytis</taxon>
    </lineage>
</organism>
<dbReference type="AlphaFoldDB" id="A0A4Z1FQX6"/>
<name>A0A4Z1FQX6_9HELO</name>
<dbReference type="EMBL" id="PQXI01000047">
    <property type="protein sequence ID" value="TGO27116.1"/>
    <property type="molecule type" value="Genomic_DNA"/>
</dbReference>
<comment type="caution">
    <text evidence="1">The sequence shown here is derived from an EMBL/GenBank/DDBJ whole genome shotgun (WGS) entry which is preliminary data.</text>
</comment>